<comment type="subcellular location">
    <subcellularLocation>
        <location evidence="2">Endomembrane system</location>
        <topology evidence="2">Multi-pass membrane protein</topology>
    </subcellularLocation>
</comment>
<dbReference type="PROSITE" id="PS50089">
    <property type="entry name" value="ZF_RING_2"/>
    <property type="match status" value="1"/>
</dbReference>
<dbReference type="EC" id="2.3.2.27" evidence="4"/>
<feature type="transmembrane region" description="Helical" evidence="16">
    <location>
        <begin position="567"/>
        <end position="584"/>
    </location>
</feature>
<evidence type="ECO:0000256" key="13">
    <source>
        <dbReference type="ARBA" id="ARBA00023136"/>
    </source>
</evidence>
<dbReference type="SUPFAM" id="SSF57850">
    <property type="entry name" value="RING/U-box"/>
    <property type="match status" value="1"/>
</dbReference>
<dbReference type="Pfam" id="PF11145">
    <property type="entry name" value="DUF2921"/>
    <property type="match status" value="1"/>
</dbReference>
<dbReference type="Pfam" id="PF13639">
    <property type="entry name" value="zf-RING_2"/>
    <property type="match status" value="1"/>
</dbReference>
<dbReference type="Gene3D" id="3.30.40.10">
    <property type="entry name" value="Zinc/RING finger domain, C3HC4 (zinc finger)"/>
    <property type="match status" value="1"/>
</dbReference>
<evidence type="ECO:0000256" key="6">
    <source>
        <dbReference type="ARBA" id="ARBA00022692"/>
    </source>
</evidence>
<dbReference type="EMBL" id="JAACJO010000002">
    <property type="protein sequence ID" value="KAF5362087.1"/>
    <property type="molecule type" value="Genomic_DNA"/>
</dbReference>
<dbReference type="GO" id="GO:0008270">
    <property type="term" value="F:zinc ion binding"/>
    <property type="evidence" value="ECO:0007669"/>
    <property type="project" value="UniProtKB-KW"/>
</dbReference>
<evidence type="ECO:0000256" key="12">
    <source>
        <dbReference type="ARBA" id="ARBA00022989"/>
    </source>
</evidence>
<feature type="region of interest" description="Disordered" evidence="15">
    <location>
        <begin position="670"/>
        <end position="697"/>
    </location>
</feature>
<comment type="caution">
    <text evidence="18">The sequence shown here is derived from an EMBL/GenBank/DDBJ whole genome shotgun (WGS) entry which is preliminary data.</text>
</comment>
<dbReference type="AlphaFoldDB" id="A0A8H5GBR2"/>
<reference evidence="18 19" key="1">
    <citation type="journal article" date="2020" name="ISME J.">
        <title>Uncovering the hidden diversity of litter-decomposition mechanisms in mushroom-forming fungi.</title>
        <authorList>
            <person name="Floudas D."/>
            <person name="Bentzer J."/>
            <person name="Ahren D."/>
            <person name="Johansson T."/>
            <person name="Persson P."/>
            <person name="Tunlid A."/>
        </authorList>
    </citation>
    <scope>NUCLEOTIDE SEQUENCE [LARGE SCALE GENOMIC DNA]</scope>
    <source>
        <strain evidence="18 19">CBS 146.42</strain>
    </source>
</reference>
<feature type="transmembrane region" description="Helical" evidence="16">
    <location>
        <begin position="21"/>
        <end position="39"/>
    </location>
</feature>
<dbReference type="GO" id="GO:0061630">
    <property type="term" value="F:ubiquitin protein ligase activity"/>
    <property type="evidence" value="ECO:0007669"/>
    <property type="project" value="UniProtKB-EC"/>
</dbReference>
<evidence type="ECO:0000256" key="14">
    <source>
        <dbReference type="PROSITE-ProRule" id="PRU00175"/>
    </source>
</evidence>
<dbReference type="InterPro" id="IPR021319">
    <property type="entry name" value="DUF2921"/>
</dbReference>
<sequence>MDARDEETGNANERNRPRGSVSSFLLISLILFLLTSHNGEEFLARHHYQDAVNSLENQLSNYTAWLNGTTSNFTMPEHDLTVPPLLDVFHIQGHSVDTSLESYYPNTTGYVRGNAQFYNITPMALEKHESLSWKPLAERFVAGSNVTEMAELGSTWNWTASNKMVMTLHEKKPLALQNSSTDSKDLVAVHARMEFSDENTQETMRLEFDGVHLLSQGSIVGLVEPFGQPLDIRLLPSIVPQDRKNETAKIIAPELEHRITKLKNMIDDGLIDSEPSNEDTPKSQCPFTFYAQFRPVPIPDHLMQELESEIQHPTGISTVKPPKMVLNAVLLSKKCGILYEIHSTQGLRSQAFFSKITTYGGLSALAYFVTLVVFSRQVERSRTPSGITRVSRWTFLANATIDAVCFAGHITFAILAEGRASLALMATAFLSCVLFVQEAQFSALIFQIQGSEAPPPPPPPPPQATRPASAAVENQSSPNTTTSPAPAQQRNDDPHSSFFRFFIHHIRTDPQARLWIMLFLFLTVLVRVILSPALSMLFVAVTYSLIWLPQIWRSARKGRTSGLMPEYVFGTTICRLAGALYFLTCPNNVLDVEPRGWANWLAAFVLFQACVIMLQEYIGPSFFLPAKYQAVKLHDYHPPMPYPDHEAPEKSLGDCSICMDAIYVDSSIRSGVSQETDEKGENKGWAGESGSSGVGGIRRNTVATASGLLNAMQKGVGASSRKEYSLAPCHHLFHTECLEKWLAIKTICPQCRRPLPPL</sequence>
<dbReference type="GO" id="GO:0012505">
    <property type="term" value="C:endomembrane system"/>
    <property type="evidence" value="ECO:0007669"/>
    <property type="project" value="UniProtKB-SubCell"/>
</dbReference>
<feature type="compositionally biased region" description="Pro residues" evidence="15">
    <location>
        <begin position="453"/>
        <end position="464"/>
    </location>
</feature>
<evidence type="ECO:0000313" key="19">
    <source>
        <dbReference type="Proteomes" id="UP000559027"/>
    </source>
</evidence>
<evidence type="ECO:0000256" key="7">
    <source>
        <dbReference type="ARBA" id="ARBA00022723"/>
    </source>
</evidence>
<protein>
    <recommendedName>
        <fullName evidence="4">RING-type E3 ubiquitin transferase</fullName>
        <ecNumber evidence="4">2.3.2.27</ecNumber>
    </recommendedName>
</protein>
<evidence type="ECO:0000256" key="16">
    <source>
        <dbReference type="SAM" id="Phobius"/>
    </source>
</evidence>
<keyword evidence="6 16" id="KW-0812">Transmembrane</keyword>
<evidence type="ECO:0000256" key="8">
    <source>
        <dbReference type="ARBA" id="ARBA00022729"/>
    </source>
</evidence>
<dbReference type="SMART" id="SM00184">
    <property type="entry name" value="RING"/>
    <property type="match status" value="1"/>
</dbReference>
<feature type="compositionally biased region" description="Polar residues" evidence="15">
    <location>
        <begin position="472"/>
        <end position="489"/>
    </location>
</feature>
<proteinExistence type="predicted"/>
<dbReference type="InterPro" id="IPR050731">
    <property type="entry name" value="HRD1_E3_ubiq-ligases"/>
</dbReference>
<evidence type="ECO:0000256" key="1">
    <source>
        <dbReference type="ARBA" id="ARBA00000900"/>
    </source>
</evidence>
<feature type="transmembrane region" description="Helical" evidence="16">
    <location>
        <begin position="512"/>
        <end position="530"/>
    </location>
</feature>
<keyword evidence="7" id="KW-0479">Metal-binding</keyword>
<keyword evidence="10" id="KW-0833">Ubl conjugation pathway</keyword>
<organism evidence="18 19">
    <name type="scientific">Leucocoprinus leucothites</name>
    <dbReference type="NCBI Taxonomy" id="201217"/>
    <lineage>
        <taxon>Eukaryota</taxon>
        <taxon>Fungi</taxon>
        <taxon>Dikarya</taxon>
        <taxon>Basidiomycota</taxon>
        <taxon>Agaricomycotina</taxon>
        <taxon>Agaricomycetes</taxon>
        <taxon>Agaricomycetidae</taxon>
        <taxon>Agaricales</taxon>
        <taxon>Agaricineae</taxon>
        <taxon>Agaricaceae</taxon>
        <taxon>Leucocoprinus</taxon>
    </lineage>
</organism>
<keyword evidence="19" id="KW-1185">Reference proteome</keyword>
<keyword evidence="5" id="KW-0808">Transferase</keyword>
<gene>
    <name evidence="18" type="ORF">D9756_002441</name>
</gene>
<feature type="domain" description="RING-type" evidence="17">
    <location>
        <begin position="655"/>
        <end position="752"/>
    </location>
</feature>
<dbReference type="Proteomes" id="UP000559027">
    <property type="component" value="Unassembled WGS sequence"/>
</dbReference>
<feature type="transmembrane region" description="Helical" evidence="16">
    <location>
        <begin position="596"/>
        <end position="614"/>
    </location>
</feature>
<evidence type="ECO:0000256" key="3">
    <source>
        <dbReference type="ARBA" id="ARBA00004906"/>
    </source>
</evidence>
<accession>A0A8H5GBR2</accession>
<dbReference type="InterPro" id="IPR001841">
    <property type="entry name" value="Znf_RING"/>
</dbReference>
<keyword evidence="12 16" id="KW-1133">Transmembrane helix</keyword>
<dbReference type="OrthoDB" id="9984778at2759"/>
<dbReference type="PANTHER" id="PTHR22763:SF162">
    <property type="entry name" value="TRANSMEMBRANE E3 UBIQUITIN-PROTEIN LIGASE 1"/>
    <property type="match status" value="1"/>
</dbReference>
<name>A0A8H5GBR2_9AGAR</name>
<comment type="catalytic activity">
    <reaction evidence="1">
        <text>S-ubiquitinyl-[E2 ubiquitin-conjugating enzyme]-L-cysteine + [acceptor protein]-L-lysine = [E2 ubiquitin-conjugating enzyme]-L-cysteine + N(6)-ubiquitinyl-[acceptor protein]-L-lysine.</text>
        <dbReference type="EC" id="2.3.2.27"/>
    </reaction>
</comment>
<evidence type="ECO:0000313" key="18">
    <source>
        <dbReference type="EMBL" id="KAF5362087.1"/>
    </source>
</evidence>
<keyword evidence="8" id="KW-0732">Signal</keyword>
<feature type="transmembrane region" description="Helical" evidence="16">
    <location>
        <begin position="356"/>
        <end position="374"/>
    </location>
</feature>
<evidence type="ECO:0000256" key="2">
    <source>
        <dbReference type="ARBA" id="ARBA00004127"/>
    </source>
</evidence>
<evidence type="ECO:0000256" key="15">
    <source>
        <dbReference type="SAM" id="MobiDB-lite"/>
    </source>
</evidence>
<feature type="region of interest" description="Disordered" evidence="15">
    <location>
        <begin position="452"/>
        <end position="491"/>
    </location>
</feature>
<feature type="transmembrane region" description="Helical" evidence="16">
    <location>
        <begin position="422"/>
        <end position="446"/>
    </location>
</feature>
<keyword evidence="11" id="KW-0862">Zinc</keyword>
<keyword evidence="9 14" id="KW-0863">Zinc-finger</keyword>
<evidence type="ECO:0000256" key="5">
    <source>
        <dbReference type="ARBA" id="ARBA00022679"/>
    </source>
</evidence>
<evidence type="ECO:0000256" key="9">
    <source>
        <dbReference type="ARBA" id="ARBA00022771"/>
    </source>
</evidence>
<evidence type="ECO:0000256" key="10">
    <source>
        <dbReference type="ARBA" id="ARBA00022786"/>
    </source>
</evidence>
<evidence type="ECO:0000259" key="17">
    <source>
        <dbReference type="PROSITE" id="PS50089"/>
    </source>
</evidence>
<keyword evidence="13 16" id="KW-0472">Membrane</keyword>
<dbReference type="GO" id="GO:0043161">
    <property type="term" value="P:proteasome-mediated ubiquitin-dependent protein catabolic process"/>
    <property type="evidence" value="ECO:0007669"/>
    <property type="project" value="TreeGrafter"/>
</dbReference>
<dbReference type="PANTHER" id="PTHR22763">
    <property type="entry name" value="RING ZINC FINGER PROTEIN"/>
    <property type="match status" value="1"/>
</dbReference>
<feature type="transmembrane region" description="Helical" evidence="16">
    <location>
        <begin position="395"/>
        <end position="416"/>
    </location>
</feature>
<evidence type="ECO:0000256" key="4">
    <source>
        <dbReference type="ARBA" id="ARBA00012483"/>
    </source>
</evidence>
<comment type="pathway">
    <text evidence="3">Protein modification; protein ubiquitination.</text>
</comment>
<evidence type="ECO:0000256" key="11">
    <source>
        <dbReference type="ARBA" id="ARBA00022833"/>
    </source>
</evidence>
<dbReference type="InterPro" id="IPR013083">
    <property type="entry name" value="Znf_RING/FYVE/PHD"/>
</dbReference>